<feature type="region of interest" description="Disordered" evidence="2">
    <location>
        <begin position="128"/>
        <end position="147"/>
    </location>
</feature>
<protein>
    <submittedName>
        <fullName evidence="3">Uncharacterized protein</fullName>
    </submittedName>
</protein>
<evidence type="ECO:0000256" key="2">
    <source>
        <dbReference type="SAM" id="MobiDB-lite"/>
    </source>
</evidence>
<sequence>MPKDGADSFCGGPSVSFGAPGEDQMSIVEGLTPDEADDSAKQLPSVVAAESEADAELAAMLLRAAKSIGLDVRKAPSADPLRLDDWFLYLYFLEVGLFGDTVEDFAQQFSAVQKQTEAIKHILPQCESTKPPVARPSSSCCRGRPRDDSDHAFATTAGSEMEGMSPVPLIPLARRLGAWLVLPNRSLCLIRTIRLRYAIQFGRCLPRYRGVLFTSVCSETDASVLCGDCSSPGKGRNRACPSSRDEIGMLQSLFHHTKEELWVTNHPGPSSSELVPSQGAVQDVNLKAHSLFHSSPGLVRSHRAEGRVLSCLDPSSTQTISSLCFRGSGQSRGGCPYPAQGAGHLHPRQLADKSLQLTFFPVSLLAQTLCKIREDGEQVLLVAPHWPTRTWFADSPSLEDSPDGVCSLNGVPFHREDPRRCSVGVVLSFLQEKLERRLSPSTLKVYAAAIAAYHDAVDGLSLEKHHLVVRFLRSAREAKSTLSAPHPLLESLRGPCGPSERSL</sequence>
<dbReference type="Gene3D" id="1.10.150.130">
    <property type="match status" value="1"/>
</dbReference>
<dbReference type="InterPro" id="IPR010998">
    <property type="entry name" value="Integrase_recombinase_N"/>
</dbReference>
<keyword evidence="4" id="KW-1185">Reference proteome</keyword>
<keyword evidence="1" id="KW-0238">DNA-binding</keyword>
<evidence type="ECO:0000313" key="4">
    <source>
        <dbReference type="Proteomes" id="UP001529510"/>
    </source>
</evidence>
<dbReference type="GO" id="GO:0003677">
    <property type="term" value="F:DNA binding"/>
    <property type="evidence" value="ECO:0007669"/>
    <property type="project" value="UniProtKB-KW"/>
</dbReference>
<gene>
    <name evidence="3" type="ORF">M9458_054571</name>
</gene>
<accession>A0ABD0MMI8</accession>
<feature type="region of interest" description="Disordered" evidence="2">
    <location>
        <begin position="1"/>
        <end position="24"/>
    </location>
</feature>
<reference evidence="3 4" key="1">
    <citation type="submission" date="2024-05" db="EMBL/GenBank/DDBJ databases">
        <title>Genome sequencing and assembly of Indian major carp, Cirrhinus mrigala (Hamilton, 1822).</title>
        <authorList>
            <person name="Mohindra V."/>
            <person name="Chowdhury L.M."/>
            <person name="Lal K."/>
            <person name="Jena J.K."/>
        </authorList>
    </citation>
    <scope>NUCLEOTIDE SEQUENCE [LARGE SCALE GENOMIC DNA]</scope>
    <source>
        <strain evidence="3">CM1030</strain>
        <tissue evidence="3">Blood</tissue>
    </source>
</reference>
<dbReference type="Proteomes" id="UP001529510">
    <property type="component" value="Unassembled WGS sequence"/>
</dbReference>
<organism evidence="3 4">
    <name type="scientific">Cirrhinus mrigala</name>
    <name type="common">Mrigala</name>
    <dbReference type="NCBI Taxonomy" id="683832"/>
    <lineage>
        <taxon>Eukaryota</taxon>
        <taxon>Metazoa</taxon>
        <taxon>Chordata</taxon>
        <taxon>Craniata</taxon>
        <taxon>Vertebrata</taxon>
        <taxon>Euteleostomi</taxon>
        <taxon>Actinopterygii</taxon>
        <taxon>Neopterygii</taxon>
        <taxon>Teleostei</taxon>
        <taxon>Ostariophysi</taxon>
        <taxon>Cypriniformes</taxon>
        <taxon>Cyprinidae</taxon>
        <taxon>Labeoninae</taxon>
        <taxon>Labeonini</taxon>
        <taxon>Cirrhinus</taxon>
    </lineage>
</organism>
<dbReference type="SUPFAM" id="SSF47823">
    <property type="entry name" value="lambda integrase-like, N-terminal domain"/>
    <property type="match status" value="1"/>
</dbReference>
<evidence type="ECO:0000256" key="1">
    <source>
        <dbReference type="ARBA" id="ARBA00023125"/>
    </source>
</evidence>
<evidence type="ECO:0000313" key="3">
    <source>
        <dbReference type="EMBL" id="KAL0150144.1"/>
    </source>
</evidence>
<comment type="caution">
    <text evidence="3">The sequence shown here is derived from an EMBL/GenBank/DDBJ whole genome shotgun (WGS) entry which is preliminary data.</text>
</comment>
<dbReference type="AlphaFoldDB" id="A0ABD0MMI8"/>
<proteinExistence type="predicted"/>
<dbReference type="EMBL" id="JAMKFB020000306">
    <property type="protein sequence ID" value="KAL0150144.1"/>
    <property type="molecule type" value="Genomic_DNA"/>
</dbReference>
<name>A0ABD0MMI8_CIRMR</name>